<keyword evidence="4" id="KW-0547">Nucleotide-binding</keyword>
<evidence type="ECO:0000256" key="4">
    <source>
        <dbReference type="ARBA" id="ARBA00022741"/>
    </source>
</evidence>
<evidence type="ECO:0000313" key="11">
    <source>
        <dbReference type="Proteomes" id="UP000838412"/>
    </source>
</evidence>
<dbReference type="PANTHER" id="PTHR46149:SF7">
    <property type="entry name" value="GTP-BINDING PROTEIN DI-RAS2"/>
    <property type="match status" value="1"/>
</dbReference>
<evidence type="ECO:0000256" key="3">
    <source>
        <dbReference type="ARBA" id="ARBA00022481"/>
    </source>
</evidence>
<keyword evidence="9" id="KW-0812">Transmembrane</keyword>
<dbReference type="OrthoDB" id="265044at2759"/>
<dbReference type="GO" id="GO:0005886">
    <property type="term" value="C:plasma membrane"/>
    <property type="evidence" value="ECO:0007669"/>
    <property type="project" value="UniProtKB-SubCell"/>
</dbReference>
<reference evidence="10" key="1">
    <citation type="submission" date="2022-01" db="EMBL/GenBank/DDBJ databases">
        <authorList>
            <person name="Braso-Vives M."/>
        </authorList>
    </citation>
    <scope>NUCLEOTIDE SEQUENCE</scope>
</reference>
<name>A0A8K0AEM7_BRALA</name>
<accession>A0A8K0AEM7</accession>
<comment type="subcellular location">
    <subcellularLocation>
        <location evidence="1">Cell membrane</location>
        <topology evidence="1">Lipid-anchor</topology>
    </subcellularLocation>
</comment>
<dbReference type="GO" id="GO:0003924">
    <property type="term" value="F:GTPase activity"/>
    <property type="evidence" value="ECO:0007669"/>
    <property type="project" value="InterPro"/>
</dbReference>
<evidence type="ECO:0000256" key="1">
    <source>
        <dbReference type="ARBA" id="ARBA00004193"/>
    </source>
</evidence>
<keyword evidence="9" id="KW-1133">Transmembrane helix</keyword>
<evidence type="ECO:0000256" key="9">
    <source>
        <dbReference type="SAM" id="Phobius"/>
    </source>
</evidence>
<dbReference type="Gene3D" id="3.40.50.300">
    <property type="entry name" value="P-loop containing nucleotide triphosphate hydrolases"/>
    <property type="match status" value="1"/>
</dbReference>
<dbReference type="InterPro" id="IPR027417">
    <property type="entry name" value="P-loop_NTPase"/>
</dbReference>
<keyword evidence="3" id="KW-0488">Methylation</keyword>
<gene>
    <name evidence="10" type="primary">RAP1B</name>
    <name evidence="10" type="ORF">BLAG_LOCUS24518</name>
</gene>
<keyword evidence="5" id="KW-0342">GTP-binding</keyword>
<keyword evidence="7" id="KW-0449">Lipoprotein</keyword>
<feature type="region of interest" description="Disordered" evidence="8">
    <location>
        <begin position="56"/>
        <end position="99"/>
    </location>
</feature>
<organism evidence="10 11">
    <name type="scientific">Branchiostoma lanceolatum</name>
    <name type="common">Common lancelet</name>
    <name type="synonym">Amphioxus lanceolatum</name>
    <dbReference type="NCBI Taxonomy" id="7740"/>
    <lineage>
        <taxon>Eukaryota</taxon>
        <taxon>Metazoa</taxon>
        <taxon>Chordata</taxon>
        <taxon>Cephalochordata</taxon>
        <taxon>Leptocardii</taxon>
        <taxon>Amphioxiformes</taxon>
        <taxon>Branchiostomatidae</taxon>
        <taxon>Branchiostoma</taxon>
    </lineage>
</organism>
<dbReference type="PRINTS" id="PR00449">
    <property type="entry name" value="RASTRNSFRMNG"/>
</dbReference>
<keyword evidence="11" id="KW-1185">Reference proteome</keyword>
<sequence length="115" mass="12907">MAAEPQQYTQRLVVLGAAGVGKSAIVAQFLFETFTEKYKKTVEELYCTEYDVYETKLPPDEPTRGKRGGRSQAKASSHIPVRMVHSPRSPKRPVTSPLRLFTPSLHQALPRAYES</sequence>
<proteinExistence type="predicted"/>
<evidence type="ECO:0000256" key="2">
    <source>
        <dbReference type="ARBA" id="ARBA00022475"/>
    </source>
</evidence>
<evidence type="ECO:0000313" key="10">
    <source>
        <dbReference type="EMBL" id="CAH1273067.1"/>
    </source>
</evidence>
<dbReference type="Pfam" id="PF00071">
    <property type="entry name" value="Ras"/>
    <property type="match status" value="1"/>
</dbReference>
<dbReference type="AlphaFoldDB" id="A0A8K0AEM7"/>
<dbReference type="SUPFAM" id="SSF52540">
    <property type="entry name" value="P-loop containing nucleoside triphosphate hydrolases"/>
    <property type="match status" value="1"/>
</dbReference>
<keyword evidence="2" id="KW-1003">Cell membrane</keyword>
<dbReference type="GO" id="GO:0005525">
    <property type="term" value="F:GTP binding"/>
    <property type="evidence" value="ECO:0007669"/>
    <property type="project" value="UniProtKB-KW"/>
</dbReference>
<dbReference type="InterPro" id="IPR001806">
    <property type="entry name" value="Small_GTPase"/>
</dbReference>
<dbReference type="EMBL" id="OV696694">
    <property type="protein sequence ID" value="CAH1273067.1"/>
    <property type="molecule type" value="Genomic_DNA"/>
</dbReference>
<dbReference type="InterPro" id="IPR052236">
    <property type="entry name" value="Small_GTPase_RasD"/>
</dbReference>
<evidence type="ECO:0000256" key="5">
    <source>
        <dbReference type="ARBA" id="ARBA00023134"/>
    </source>
</evidence>
<evidence type="ECO:0000256" key="6">
    <source>
        <dbReference type="ARBA" id="ARBA00023136"/>
    </source>
</evidence>
<evidence type="ECO:0000256" key="7">
    <source>
        <dbReference type="ARBA" id="ARBA00023288"/>
    </source>
</evidence>
<protein>
    <submittedName>
        <fullName evidence="10">RAP1B protein</fullName>
    </submittedName>
</protein>
<dbReference type="Proteomes" id="UP000838412">
    <property type="component" value="Chromosome 9"/>
</dbReference>
<dbReference type="PANTHER" id="PTHR46149">
    <property type="entry name" value="MIP08469P"/>
    <property type="match status" value="1"/>
</dbReference>
<keyword evidence="6 9" id="KW-0472">Membrane</keyword>
<evidence type="ECO:0000256" key="8">
    <source>
        <dbReference type="SAM" id="MobiDB-lite"/>
    </source>
</evidence>
<feature type="transmembrane region" description="Helical" evidence="9">
    <location>
        <begin position="12"/>
        <end position="31"/>
    </location>
</feature>